<comment type="cofactor">
    <cofactor evidence="1">
        <name>Mg(2+)</name>
        <dbReference type="ChEBI" id="CHEBI:18420"/>
    </cofactor>
</comment>
<evidence type="ECO:0000256" key="1">
    <source>
        <dbReference type="HAMAP-Rule" id="MF_00336"/>
    </source>
</evidence>
<dbReference type="EMBL" id="JBHLUB010000002">
    <property type="protein sequence ID" value="MFC0581219.1"/>
    <property type="molecule type" value="Genomic_DNA"/>
</dbReference>
<evidence type="ECO:0000313" key="2">
    <source>
        <dbReference type="EMBL" id="MFC0581219.1"/>
    </source>
</evidence>
<keyword evidence="1" id="KW-0479">Metal-binding</keyword>
<comment type="caution">
    <text evidence="1">Lacks conserved residue(s) required for the propagation of feature annotation.</text>
</comment>
<evidence type="ECO:0000313" key="3">
    <source>
        <dbReference type="Proteomes" id="UP001589862"/>
    </source>
</evidence>
<dbReference type="GO" id="GO:0004141">
    <property type="term" value="F:dethiobiotin synthase activity"/>
    <property type="evidence" value="ECO:0007669"/>
    <property type="project" value="UniProtKB-EC"/>
</dbReference>
<dbReference type="Proteomes" id="UP001589862">
    <property type="component" value="Unassembled WGS sequence"/>
</dbReference>
<feature type="binding site" evidence="1">
    <location>
        <begin position="11"/>
        <end position="16"/>
    </location>
    <ligand>
        <name>ATP</name>
        <dbReference type="ChEBI" id="CHEBI:30616"/>
    </ligand>
</feature>
<feature type="active site" evidence="1">
    <location>
        <position position="36"/>
    </location>
</feature>
<keyword evidence="1" id="KW-0067">ATP-binding</keyword>
<gene>
    <name evidence="1 2" type="primary">bioD</name>
    <name evidence="2" type="ORF">ACFFFR_02290</name>
</gene>
<keyword evidence="1" id="KW-0460">Magnesium</keyword>
<dbReference type="NCBIfam" id="TIGR00347">
    <property type="entry name" value="bioD"/>
    <property type="match status" value="1"/>
</dbReference>
<keyword evidence="3" id="KW-1185">Reference proteome</keyword>
<dbReference type="HAMAP" id="MF_00336">
    <property type="entry name" value="BioD"/>
    <property type="match status" value="1"/>
</dbReference>
<comment type="caution">
    <text evidence="2">The sequence shown here is derived from an EMBL/GenBank/DDBJ whole genome shotgun (WGS) entry which is preliminary data.</text>
</comment>
<dbReference type="InterPro" id="IPR004472">
    <property type="entry name" value="DTB_synth_BioD"/>
</dbReference>
<dbReference type="EC" id="6.3.3.3" evidence="1"/>
<dbReference type="Pfam" id="PF13500">
    <property type="entry name" value="AAA_26"/>
    <property type="match status" value="1"/>
</dbReference>
<keyword evidence="1" id="KW-0963">Cytoplasm</keyword>
<dbReference type="SUPFAM" id="SSF52540">
    <property type="entry name" value="P-loop containing nucleoside triphosphate hydrolases"/>
    <property type="match status" value="1"/>
</dbReference>
<sequence>MIFAVTGTDTEIGKTVVTAMFAAAALEAGKTVAVYKPTQTGVGPEDAGDVDSVAGWLGSPEQLTTAEGVRLIHPMAPVDALRHQEARQEGQPAAEAGTSLPVLPTLQEHAATIQTLAAQHDVVFVEGAGGLLVKLTEAGETIAELAQLVRARPIVVARPNLGTLNHTELTLEAADRRGLNAGVLVLGSWPAKPDALHEINRRHLTELAGKFGWAWAPGPAAGAVIGSAEQVEATLRGAGQKLLQVPGLFGLPGKS</sequence>
<name>A0ABV6P7W8_9MICC</name>
<keyword evidence="1" id="KW-0547">Nucleotide-binding</keyword>
<reference evidence="2 3" key="1">
    <citation type="submission" date="2024-09" db="EMBL/GenBank/DDBJ databases">
        <authorList>
            <person name="Sun Q."/>
            <person name="Mori K."/>
        </authorList>
    </citation>
    <scope>NUCLEOTIDE SEQUENCE [LARGE SCALE GENOMIC DNA]</scope>
    <source>
        <strain evidence="2 3">NCAIM B.02604</strain>
    </source>
</reference>
<comment type="subunit">
    <text evidence="1">Homodimer.</text>
</comment>
<comment type="function">
    <text evidence="1">Catalyzes a mechanistically unusual reaction, the ATP-dependent insertion of CO2 between the N7 and N8 nitrogen atoms of 7,8-diaminopelargonic acid (DAPA, also called 7,8-diammoniononanoate) to form a ureido ring.</text>
</comment>
<feature type="binding site" evidence="1">
    <location>
        <position position="15"/>
    </location>
    <ligand>
        <name>Mg(2+)</name>
        <dbReference type="ChEBI" id="CHEBI:18420"/>
    </ligand>
</feature>
<keyword evidence="1 2" id="KW-0436">Ligase</keyword>
<dbReference type="InterPro" id="IPR027417">
    <property type="entry name" value="P-loop_NTPase"/>
</dbReference>
<feature type="binding site" evidence="1">
    <location>
        <position position="49"/>
    </location>
    <ligand>
        <name>Mg(2+)</name>
        <dbReference type="ChEBI" id="CHEBI:18420"/>
    </ligand>
</feature>
<dbReference type="PANTHER" id="PTHR43210">
    <property type="entry name" value="DETHIOBIOTIN SYNTHETASE"/>
    <property type="match status" value="1"/>
</dbReference>
<feature type="binding site" evidence="1">
    <location>
        <position position="126"/>
    </location>
    <ligand>
        <name>Mg(2+)</name>
        <dbReference type="ChEBI" id="CHEBI:18420"/>
    </ligand>
</feature>
<feature type="binding site" evidence="1">
    <location>
        <begin position="187"/>
        <end position="188"/>
    </location>
    <ligand>
        <name>ATP</name>
        <dbReference type="ChEBI" id="CHEBI:30616"/>
    </ligand>
</feature>
<comment type="subcellular location">
    <subcellularLocation>
        <location evidence="1">Cytoplasm</location>
    </subcellularLocation>
</comment>
<dbReference type="RefSeq" id="WP_377457909.1">
    <property type="nucleotide sequence ID" value="NZ_JBHLUB010000002.1"/>
</dbReference>
<comment type="pathway">
    <text evidence="1">Cofactor biosynthesis; biotin biosynthesis; biotin from 7,8-diaminononanoate: step 1/2.</text>
</comment>
<dbReference type="CDD" id="cd03109">
    <property type="entry name" value="DTBS"/>
    <property type="match status" value="1"/>
</dbReference>
<feature type="binding site" evidence="1">
    <location>
        <position position="40"/>
    </location>
    <ligand>
        <name>substrate</name>
    </ligand>
</feature>
<keyword evidence="1" id="KW-0093">Biotin biosynthesis</keyword>
<feature type="binding site" evidence="1">
    <location>
        <position position="49"/>
    </location>
    <ligand>
        <name>ATP</name>
        <dbReference type="ChEBI" id="CHEBI:30616"/>
    </ligand>
</feature>
<comment type="similarity">
    <text evidence="1">Belongs to the dethiobiotin synthetase family.</text>
</comment>
<comment type="catalytic activity">
    <reaction evidence="1">
        <text>(7R,8S)-7,8-diammoniononanoate + CO2 + ATP = (4R,5S)-dethiobiotin + ADP + phosphate + 3 H(+)</text>
        <dbReference type="Rhea" id="RHEA:15805"/>
        <dbReference type="ChEBI" id="CHEBI:15378"/>
        <dbReference type="ChEBI" id="CHEBI:16526"/>
        <dbReference type="ChEBI" id="CHEBI:30616"/>
        <dbReference type="ChEBI" id="CHEBI:43474"/>
        <dbReference type="ChEBI" id="CHEBI:149469"/>
        <dbReference type="ChEBI" id="CHEBI:149473"/>
        <dbReference type="ChEBI" id="CHEBI:456216"/>
        <dbReference type="EC" id="6.3.3.3"/>
    </reaction>
</comment>
<organism evidence="2 3">
    <name type="scientific">Micrococcoides hystricis</name>
    <dbReference type="NCBI Taxonomy" id="1572761"/>
    <lineage>
        <taxon>Bacteria</taxon>
        <taxon>Bacillati</taxon>
        <taxon>Actinomycetota</taxon>
        <taxon>Actinomycetes</taxon>
        <taxon>Micrococcales</taxon>
        <taxon>Micrococcaceae</taxon>
        <taxon>Micrococcoides</taxon>
    </lineage>
</organism>
<feature type="binding site" evidence="1">
    <location>
        <begin position="126"/>
        <end position="129"/>
    </location>
    <ligand>
        <name>ATP</name>
        <dbReference type="ChEBI" id="CHEBI:30616"/>
    </ligand>
</feature>
<dbReference type="PANTHER" id="PTHR43210:SF5">
    <property type="entry name" value="DETHIOBIOTIN SYNTHETASE"/>
    <property type="match status" value="1"/>
</dbReference>
<proteinExistence type="inferred from homology"/>
<protein>
    <recommendedName>
        <fullName evidence="1">ATP-dependent dethiobiotin synthetase BioD</fullName>
        <ecNumber evidence="1">6.3.3.3</ecNumber>
    </recommendedName>
    <alternativeName>
        <fullName evidence="1">DTB synthetase</fullName>
        <shortName evidence="1">DTBS</shortName>
    </alternativeName>
    <alternativeName>
        <fullName evidence="1">Dethiobiotin synthase</fullName>
    </alternativeName>
</protein>
<accession>A0ABV6P7W8</accession>
<dbReference type="Gene3D" id="3.40.50.300">
    <property type="entry name" value="P-loop containing nucleotide triphosphate hydrolases"/>
    <property type="match status" value="1"/>
</dbReference>